<dbReference type="Gene3D" id="3.30.9.100">
    <property type="match status" value="1"/>
</dbReference>
<evidence type="ECO:0000256" key="2">
    <source>
        <dbReference type="ARBA" id="ARBA00023033"/>
    </source>
</evidence>
<keyword evidence="1" id="KW-0560">Oxidoreductase</keyword>
<dbReference type="PANTHER" id="PTHR43747">
    <property type="entry name" value="FAD-BINDING PROTEIN"/>
    <property type="match status" value="1"/>
</dbReference>
<protein>
    <recommendedName>
        <fullName evidence="4">FAD-binding domain-containing protein</fullName>
    </recommendedName>
</protein>
<evidence type="ECO:0000313" key="3">
    <source>
        <dbReference type="EMBL" id="SVA09362.1"/>
    </source>
</evidence>
<proteinExistence type="predicted"/>
<organism evidence="3">
    <name type="scientific">marine metagenome</name>
    <dbReference type="NCBI Taxonomy" id="408172"/>
    <lineage>
        <taxon>unclassified sequences</taxon>
        <taxon>metagenomes</taxon>
        <taxon>ecological metagenomes</taxon>
    </lineage>
</organism>
<dbReference type="PANTHER" id="PTHR43747:SF5">
    <property type="entry name" value="FAD-BINDING DOMAIN-CONTAINING PROTEIN"/>
    <property type="match status" value="1"/>
</dbReference>
<dbReference type="InterPro" id="IPR006905">
    <property type="entry name" value="Flavin_halogenase"/>
</dbReference>
<dbReference type="InterPro" id="IPR050816">
    <property type="entry name" value="Flavin-dep_Halogenase_NPB"/>
</dbReference>
<evidence type="ECO:0000256" key="1">
    <source>
        <dbReference type="ARBA" id="ARBA00023002"/>
    </source>
</evidence>
<dbReference type="EMBL" id="UINC01003801">
    <property type="protein sequence ID" value="SVA09362.1"/>
    <property type="molecule type" value="Genomic_DNA"/>
</dbReference>
<dbReference type="GO" id="GO:0004497">
    <property type="term" value="F:monooxygenase activity"/>
    <property type="evidence" value="ECO:0007669"/>
    <property type="project" value="UniProtKB-KW"/>
</dbReference>
<gene>
    <name evidence="3" type="ORF">METZ01_LOCUS62216</name>
</gene>
<sequence>MQKSDKVDILVIGGGPAGSTAASMAAKSGLTVKICERSKFPREHVGESLLPASIAILEELGLKEAISNAGFLPKYGATMVWGKDETPWSWRFSETNKQNIHSYQVSRPIFDEILLKRSAELGVLVEEESSVGKIMIDDSNRGAVVINKNGQQYFQPAKFIVDASGQSALLARNLNLRQWDENFQNLAVYGYFTGAKKLPIPDENNIFIESFENGWVWTIPLNGDITSVGAVVDSNKSAAELRKVDSRTFLEDQLSLTNRTCDMLSQAKLQSDAKILKDWSYTTSKMAGDGWVLAGDAACFIDPLFSSGVHLAMMSGVLASAYAVTYLKDKILGKESASVYETTFRQEYDHFRDLALLFYSSNRTVDSYFWEARRIFKEENYFSDRVSFIRAVSGQSVRGYERVALERGELPKEFMSAISLHNKKSEDRNAELLFIQDSILEKIPCLALEAKLEKKPVLSEGEFKWGTVITTPYRKEGVPCSNLVANLLMKIDGEKSIRKILENLSTSASEDTRKQLLKYGIEAISILFIEGVIDSLN</sequence>
<dbReference type="Gene3D" id="3.50.50.60">
    <property type="entry name" value="FAD/NAD(P)-binding domain"/>
    <property type="match status" value="1"/>
</dbReference>
<dbReference type="Pfam" id="PF04820">
    <property type="entry name" value="Trp_halogenase"/>
    <property type="match status" value="2"/>
</dbReference>
<dbReference type="SUPFAM" id="SSF51905">
    <property type="entry name" value="FAD/NAD(P)-binding domain"/>
    <property type="match status" value="1"/>
</dbReference>
<keyword evidence="2" id="KW-0503">Monooxygenase</keyword>
<reference evidence="3" key="1">
    <citation type="submission" date="2018-05" db="EMBL/GenBank/DDBJ databases">
        <authorList>
            <person name="Lanie J.A."/>
            <person name="Ng W.-L."/>
            <person name="Kazmierczak K.M."/>
            <person name="Andrzejewski T.M."/>
            <person name="Davidsen T.M."/>
            <person name="Wayne K.J."/>
            <person name="Tettelin H."/>
            <person name="Glass J.I."/>
            <person name="Rusch D."/>
            <person name="Podicherti R."/>
            <person name="Tsui H.-C.T."/>
            <person name="Winkler M.E."/>
        </authorList>
    </citation>
    <scope>NUCLEOTIDE SEQUENCE</scope>
</reference>
<dbReference type="InterPro" id="IPR036188">
    <property type="entry name" value="FAD/NAD-bd_sf"/>
</dbReference>
<dbReference type="AlphaFoldDB" id="A0A381SZE5"/>
<name>A0A381SZE5_9ZZZZ</name>
<dbReference type="PRINTS" id="PR00420">
    <property type="entry name" value="RNGMNOXGNASE"/>
</dbReference>
<evidence type="ECO:0008006" key="4">
    <source>
        <dbReference type="Google" id="ProtNLM"/>
    </source>
</evidence>
<accession>A0A381SZE5</accession>